<name>A0A7T6VM10_9BURK</name>
<dbReference type="Gene3D" id="2.60.200.60">
    <property type="match status" value="1"/>
</dbReference>
<dbReference type="Pfam" id="PF05488">
    <property type="entry name" value="PAAR_motif"/>
    <property type="match status" value="1"/>
</dbReference>
<gene>
    <name evidence="2" type="ORF">JFN94_21500</name>
</gene>
<feature type="region of interest" description="Disordered" evidence="1">
    <location>
        <begin position="1"/>
        <end position="20"/>
    </location>
</feature>
<dbReference type="RefSeq" id="WP_175750684.1">
    <property type="nucleotide sequence ID" value="NZ_CADETT010000004.1"/>
</dbReference>
<reference evidence="2 3" key="1">
    <citation type="submission" date="2020-12" db="EMBL/GenBank/DDBJ databases">
        <title>Complete genome sequence of Burkholderia anthina BJQ0011.</title>
        <authorList>
            <person name="Xu Y."/>
        </authorList>
    </citation>
    <scope>NUCLEOTIDE SEQUENCE [LARGE SCALE GENOMIC DNA]</scope>
    <source>
        <strain evidence="2 3">BJQ0011</strain>
    </source>
</reference>
<accession>A0A7T6VM10</accession>
<dbReference type="InterPro" id="IPR008727">
    <property type="entry name" value="PAAR_motif"/>
</dbReference>
<organism evidence="2 3">
    <name type="scientific">Burkholderia anthina</name>
    <dbReference type="NCBI Taxonomy" id="179879"/>
    <lineage>
        <taxon>Bacteria</taxon>
        <taxon>Pseudomonadati</taxon>
        <taxon>Pseudomonadota</taxon>
        <taxon>Betaproteobacteria</taxon>
        <taxon>Burkholderiales</taxon>
        <taxon>Burkholderiaceae</taxon>
        <taxon>Burkholderia</taxon>
        <taxon>Burkholderia cepacia complex</taxon>
    </lineage>
</organism>
<dbReference type="KEGG" id="bann:JFN94_21500"/>
<dbReference type="Proteomes" id="UP000596205">
    <property type="component" value="Chromosome 2"/>
</dbReference>
<dbReference type="AlphaFoldDB" id="A0A7T6VM10"/>
<dbReference type="CDD" id="cd14744">
    <property type="entry name" value="PAAR_CT_2"/>
    <property type="match status" value="1"/>
</dbReference>
<protein>
    <submittedName>
        <fullName evidence="2">PAAR domain-containing protein</fullName>
    </submittedName>
</protein>
<proteinExistence type="predicted"/>
<evidence type="ECO:0000313" key="3">
    <source>
        <dbReference type="Proteomes" id="UP000596205"/>
    </source>
</evidence>
<sequence>MAGIVRVGDSHTGGGHVTAGSDARFFMGRPLARLHDPVTCPRHGDNRIATATSGAFDDGREVARHEDLCECGCRLISSLPNSGRR</sequence>
<evidence type="ECO:0000256" key="1">
    <source>
        <dbReference type="SAM" id="MobiDB-lite"/>
    </source>
</evidence>
<evidence type="ECO:0000313" key="2">
    <source>
        <dbReference type="EMBL" id="QQK06412.1"/>
    </source>
</evidence>
<dbReference type="EMBL" id="CP066770">
    <property type="protein sequence ID" value="QQK06412.1"/>
    <property type="molecule type" value="Genomic_DNA"/>
</dbReference>